<reference evidence="3 4" key="1">
    <citation type="submission" date="2017-08" db="EMBL/GenBank/DDBJ databases">
        <title>Infants hospitalized years apart are colonized by the same room-sourced microbial strains.</title>
        <authorList>
            <person name="Brooks B."/>
            <person name="Olm M.R."/>
            <person name="Firek B.A."/>
            <person name="Baker R."/>
            <person name="Thomas B.C."/>
            <person name="Morowitz M.J."/>
            <person name="Banfield J.F."/>
        </authorList>
    </citation>
    <scope>NUCLEOTIDE SEQUENCE [LARGE SCALE GENOMIC DNA]</scope>
    <source>
        <strain evidence="3">S2_009_000_R2_77</strain>
    </source>
</reference>
<dbReference type="InterPro" id="IPR011053">
    <property type="entry name" value="Single_hybrid_motif"/>
</dbReference>
<dbReference type="Gene3D" id="2.40.30.170">
    <property type="match status" value="1"/>
</dbReference>
<dbReference type="Gene3D" id="2.40.50.100">
    <property type="match status" value="1"/>
</dbReference>
<proteinExistence type="predicted"/>
<dbReference type="PANTHER" id="PTHR30386">
    <property type="entry name" value="MEMBRANE FUSION SUBUNIT OF EMRAB-TOLC MULTIDRUG EFFLUX PUMP"/>
    <property type="match status" value="1"/>
</dbReference>
<name>A0A2W5EPF1_9PSED</name>
<dbReference type="PRINTS" id="PR01490">
    <property type="entry name" value="RTXTOXIND"/>
</dbReference>
<evidence type="ECO:0000313" key="4">
    <source>
        <dbReference type="Proteomes" id="UP000249198"/>
    </source>
</evidence>
<organism evidence="3 4">
    <name type="scientific">Pseudomonas kuykendallii</name>
    <dbReference type="NCBI Taxonomy" id="1007099"/>
    <lineage>
        <taxon>Bacteria</taxon>
        <taxon>Pseudomonadati</taxon>
        <taxon>Pseudomonadota</taxon>
        <taxon>Gammaproteobacteria</taxon>
        <taxon>Pseudomonadales</taxon>
        <taxon>Pseudomonadaceae</taxon>
        <taxon>Pseudomonas</taxon>
    </lineage>
</organism>
<protein>
    <recommendedName>
        <fullName evidence="2">AprE-like beta-barrel domain-containing protein</fullName>
    </recommendedName>
</protein>
<keyword evidence="1" id="KW-0812">Transmembrane</keyword>
<dbReference type="AlphaFoldDB" id="A0A2W5EPF1"/>
<dbReference type="PANTHER" id="PTHR30386:SF28">
    <property type="entry name" value="EXPORTED PROTEIN"/>
    <property type="match status" value="1"/>
</dbReference>
<evidence type="ECO:0000259" key="2">
    <source>
        <dbReference type="Pfam" id="PF26002"/>
    </source>
</evidence>
<dbReference type="EMBL" id="QFOH01000046">
    <property type="protein sequence ID" value="PZP20742.1"/>
    <property type="molecule type" value="Genomic_DNA"/>
</dbReference>
<dbReference type="SUPFAM" id="SSF51230">
    <property type="entry name" value="Single hybrid motif"/>
    <property type="match status" value="1"/>
</dbReference>
<keyword evidence="1" id="KW-1133">Transmembrane helix</keyword>
<keyword evidence="1" id="KW-0472">Membrane</keyword>
<feature type="domain" description="AprE-like beta-barrel" evidence="2">
    <location>
        <begin position="286"/>
        <end position="380"/>
    </location>
</feature>
<dbReference type="Proteomes" id="UP000249198">
    <property type="component" value="Unassembled WGS sequence"/>
</dbReference>
<feature type="transmembrane region" description="Helical" evidence="1">
    <location>
        <begin position="12"/>
        <end position="34"/>
    </location>
</feature>
<comment type="caution">
    <text evidence="3">The sequence shown here is derived from an EMBL/GenBank/DDBJ whole genome shotgun (WGS) entry which is preliminary data.</text>
</comment>
<dbReference type="InterPro" id="IPR050739">
    <property type="entry name" value="MFP"/>
</dbReference>
<dbReference type="RefSeq" id="WP_273235027.1">
    <property type="nucleotide sequence ID" value="NZ_QFOH01000046.1"/>
</dbReference>
<dbReference type="Pfam" id="PF26002">
    <property type="entry name" value="Beta-barrel_AprE"/>
    <property type="match status" value="1"/>
</dbReference>
<evidence type="ECO:0000256" key="1">
    <source>
        <dbReference type="SAM" id="Phobius"/>
    </source>
</evidence>
<gene>
    <name evidence="3" type="ORF">DI599_21505</name>
</gene>
<accession>A0A2W5EPF1</accession>
<sequence>MIKEGELLQSKSLIFNVSCVISIVVVLLFLVIFFCGSYAKKIKSIGMVVPSSGLIKVYSPTSGKVSGMLVEEGAQIKKGQVLLTVNTGKEDSYGEAYKKISSEITDRIESLESSLLKSQLQLSVTENNYRRDKSSLQQNLSILKQQISYQISINLLAQKNSDRYESLYKNSYVTAEEYEQKSNILLSKKADMEVLNRQYHEVELKIAELDANYQKERFAQEAQSSDISRKISQANQELIERIASEALQITTSVSGTVSLVNISEGQYVDSTRLLMAIIPSGSTVAVELYANSSVIGFIKVGQKVQIRYSSYPYQKYGVQSGVVTSVSTSAESISQLAPGLQFSNSKEEMYKIKVKPISQNLSYEGAIYQLQAGMTLEADIFQSERKIYEWFFEPLFSIQRQ</sequence>
<dbReference type="InterPro" id="IPR058982">
    <property type="entry name" value="Beta-barrel_AprE"/>
</dbReference>
<evidence type="ECO:0000313" key="3">
    <source>
        <dbReference type="EMBL" id="PZP20742.1"/>
    </source>
</evidence>